<accession>A0A1C6UVX3</accession>
<name>A0A1C6UVX3_9ACTN</name>
<dbReference type="EMBL" id="FMIA01000002">
    <property type="protein sequence ID" value="SCL58131.1"/>
    <property type="molecule type" value="Genomic_DNA"/>
</dbReference>
<dbReference type="PIRSF" id="PIRSF015736">
    <property type="entry name" value="MI"/>
    <property type="match status" value="1"/>
</dbReference>
<dbReference type="AlphaFoldDB" id="A0A1C6UVX3"/>
<evidence type="ECO:0000313" key="1">
    <source>
        <dbReference type="EMBL" id="SCL58131.1"/>
    </source>
</evidence>
<dbReference type="PANTHER" id="PTHR40267">
    <property type="entry name" value="BLR3294 PROTEIN"/>
    <property type="match status" value="1"/>
</dbReference>
<dbReference type="OrthoDB" id="4537983at2"/>
<dbReference type="Gene3D" id="3.40.50.12500">
    <property type="match status" value="1"/>
</dbReference>
<keyword evidence="2" id="KW-1185">Reference proteome</keyword>
<dbReference type="STRING" id="683228.GA0070617_3730"/>
<dbReference type="InterPro" id="IPR053714">
    <property type="entry name" value="Iso_Racemase_Enz_sf"/>
</dbReference>
<dbReference type="PANTHER" id="PTHR40267:SF1">
    <property type="entry name" value="BLR3294 PROTEIN"/>
    <property type="match status" value="1"/>
</dbReference>
<organism evidence="1 2">
    <name type="scientific">Micromonospora yangpuensis</name>
    <dbReference type="NCBI Taxonomy" id="683228"/>
    <lineage>
        <taxon>Bacteria</taxon>
        <taxon>Bacillati</taxon>
        <taxon>Actinomycetota</taxon>
        <taxon>Actinomycetes</taxon>
        <taxon>Micromonosporales</taxon>
        <taxon>Micromonosporaceae</taxon>
        <taxon>Micromonospora</taxon>
    </lineage>
</organism>
<keyword evidence="1" id="KW-0413">Isomerase</keyword>
<sequence length="247" mass="26498">MTTSLARRAVFGVIVPSTNTVVEDEYNLMRPPGISVHTGRIHMRNESLAGDDRFEEFLAELRTELGAAIDRVMTAKPDGMIMGMSAETFWGGVEGSEKFTAWVRERCGLTPATGAAACAAALTALGVRRIGVITPYQPVGDVQVREFFEGLGFEVDQVLGLKCPTATSIAEVPLAEVERAFLAVDGPRVDALVQAGTNLPAVAVAADLETRLGKPVLAINAATFWYALRQAGFTDRITGFGRLLEQL</sequence>
<evidence type="ECO:0000313" key="2">
    <source>
        <dbReference type="Proteomes" id="UP000198937"/>
    </source>
</evidence>
<dbReference type="Proteomes" id="UP000198937">
    <property type="component" value="Unassembled WGS sequence"/>
</dbReference>
<reference evidence="1 2" key="1">
    <citation type="submission" date="2016-06" db="EMBL/GenBank/DDBJ databases">
        <authorList>
            <person name="Kjaerup R.B."/>
            <person name="Dalgaard T.S."/>
            <person name="Juul-Madsen H.R."/>
        </authorList>
    </citation>
    <scope>NUCLEOTIDE SEQUENCE [LARGE SCALE GENOMIC DNA]</scope>
    <source>
        <strain evidence="1 2">DSM 45577</strain>
    </source>
</reference>
<protein>
    <submittedName>
        <fullName evidence="1">Maleate isomerase</fullName>
    </submittedName>
</protein>
<dbReference type="RefSeq" id="WP_091439833.1">
    <property type="nucleotide sequence ID" value="NZ_BMMJ01000014.1"/>
</dbReference>
<gene>
    <name evidence="1" type="ORF">GA0070617_3730</name>
</gene>
<dbReference type="InterPro" id="IPR026286">
    <property type="entry name" value="MaiA/AMDase"/>
</dbReference>
<dbReference type="GO" id="GO:0016853">
    <property type="term" value="F:isomerase activity"/>
    <property type="evidence" value="ECO:0007669"/>
    <property type="project" value="UniProtKB-KW"/>
</dbReference>
<proteinExistence type="predicted"/>
<dbReference type="Pfam" id="PF17645">
    <property type="entry name" value="Amdase"/>
    <property type="match status" value="1"/>
</dbReference>